<dbReference type="PANTHER" id="PTHR46033">
    <property type="entry name" value="PROTEIN MAIN-LIKE 2"/>
    <property type="match status" value="1"/>
</dbReference>
<dbReference type="InterPro" id="IPR044824">
    <property type="entry name" value="MAIN-like"/>
</dbReference>
<feature type="domain" description="Aminotransferase-like plant mobile" evidence="1">
    <location>
        <begin position="169"/>
        <end position="292"/>
    </location>
</feature>
<dbReference type="EMBL" id="BAABME010010209">
    <property type="protein sequence ID" value="GAA0176575.1"/>
    <property type="molecule type" value="Genomic_DNA"/>
</dbReference>
<dbReference type="PANTHER" id="PTHR46033:SF8">
    <property type="entry name" value="PROTEIN MAINTENANCE OF MERISTEMS-LIKE"/>
    <property type="match status" value="1"/>
</dbReference>
<evidence type="ECO:0000313" key="2">
    <source>
        <dbReference type="EMBL" id="GAA0176575.1"/>
    </source>
</evidence>
<comment type="caution">
    <text evidence="2">The sequence shown here is derived from an EMBL/GenBank/DDBJ whole genome shotgun (WGS) entry which is preliminary data.</text>
</comment>
<keyword evidence="3" id="KW-1185">Reference proteome</keyword>
<accession>A0AAV3RJZ1</accession>
<dbReference type="GO" id="GO:0010073">
    <property type="term" value="P:meristem maintenance"/>
    <property type="evidence" value="ECO:0007669"/>
    <property type="project" value="InterPro"/>
</dbReference>
<sequence>MPSARAKIQTYRKRKKRNDPSIEAANACNPTIASVDISTNNNDPVEVFEQEFLVEHISTSKDILGSNACGHETTDSEVDDLLDEGKRSKCAYVEPPGGWTLTQGVDGGPCNPELICSFGGHVAYYIWTRQYPKRSVLQCHTRPNYLKILSNIVISNSDQPWTETIKRYGATLFVEKSTDRLSSNVLPLLSNLDHITDYAWGAATLSYLYRQLGIASRLKNIQLAGCTALLQAWIYEYFPCFRPSQLKEVDAEIPHTLRWLSTKGAVKSREKLIEYRQMIDNLTAEHVDWNPY</sequence>
<dbReference type="Proteomes" id="UP001454036">
    <property type="component" value="Unassembled WGS sequence"/>
</dbReference>
<gene>
    <name evidence="2" type="ORF">LIER_29545</name>
</gene>
<dbReference type="AlphaFoldDB" id="A0AAV3RJZ1"/>
<reference evidence="2 3" key="1">
    <citation type="submission" date="2024-01" db="EMBL/GenBank/DDBJ databases">
        <title>The complete chloroplast genome sequence of Lithospermum erythrorhizon: insights into the phylogenetic relationship among Boraginaceae species and the maternal lineages of purple gromwells.</title>
        <authorList>
            <person name="Okada T."/>
            <person name="Watanabe K."/>
        </authorList>
    </citation>
    <scope>NUCLEOTIDE SEQUENCE [LARGE SCALE GENOMIC DNA]</scope>
</reference>
<organism evidence="2 3">
    <name type="scientific">Lithospermum erythrorhizon</name>
    <name type="common">Purple gromwell</name>
    <name type="synonym">Lithospermum officinale var. erythrorhizon</name>
    <dbReference type="NCBI Taxonomy" id="34254"/>
    <lineage>
        <taxon>Eukaryota</taxon>
        <taxon>Viridiplantae</taxon>
        <taxon>Streptophyta</taxon>
        <taxon>Embryophyta</taxon>
        <taxon>Tracheophyta</taxon>
        <taxon>Spermatophyta</taxon>
        <taxon>Magnoliopsida</taxon>
        <taxon>eudicotyledons</taxon>
        <taxon>Gunneridae</taxon>
        <taxon>Pentapetalae</taxon>
        <taxon>asterids</taxon>
        <taxon>lamiids</taxon>
        <taxon>Boraginales</taxon>
        <taxon>Boraginaceae</taxon>
        <taxon>Boraginoideae</taxon>
        <taxon>Lithospermeae</taxon>
        <taxon>Lithospermum</taxon>
    </lineage>
</organism>
<protein>
    <recommendedName>
        <fullName evidence="1">Aminotransferase-like plant mobile domain-containing protein</fullName>
    </recommendedName>
</protein>
<dbReference type="Pfam" id="PF10536">
    <property type="entry name" value="PMD"/>
    <property type="match status" value="1"/>
</dbReference>
<dbReference type="InterPro" id="IPR019557">
    <property type="entry name" value="AminoTfrase-like_pln_mobile"/>
</dbReference>
<evidence type="ECO:0000313" key="3">
    <source>
        <dbReference type="Proteomes" id="UP001454036"/>
    </source>
</evidence>
<proteinExistence type="predicted"/>
<name>A0AAV3RJZ1_LITER</name>
<evidence type="ECO:0000259" key="1">
    <source>
        <dbReference type="Pfam" id="PF10536"/>
    </source>
</evidence>